<name>A0A7I8VU81_9ANNE</name>
<feature type="region of interest" description="Disordered" evidence="2">
    <location>
        <begin position="330"/>
        <end position="384"/>
    </location>
</feature>
<protein>
    <submittedName>
        <fullName evidence="3">Uncharacterized protein</fullName>
    </submittedName>
</protein>
<feature type="compositionally biased region" description="Polar residues" evidence="2">
    <location>
        <begin position="366"/>
        <end position="378"/>
    </location>
</feature>
<dbReference type="AlphaFoldDB" id="A0A7I8VU81"/>
<feature type="region of interest" description="Disordered" evidence="2">
    <location>
        <begin position="228"/>
        <end position="260"/>
    </location>
</feature>
<organism evidence="3 4">
    <name type="scientific">Dimorphilus gyrociliatus</name>
    <dbReference type="NCBI Taxonomy" id="2664684"/>
    <lineage>
        <taxon>Eukaryota</taxon>
        <taxon>Metazoa</taxon>
        <taxon>Spiralia</taxon>
        <taxon>Lophotrochozoa</taxon>
        <taxon>Annelida</taxon>
        <taxon>Polychaeta</taxon>
        <taxon>Polychaeta incertae sedis</taxon>
        <taxon>Dinophilidae</taxon>
        <taxon>Dimorphilus</taxon>
    </lineage>
</organism>
<dbReference type="Proteomes" id="UP000549394">
    <property type="component" value="Unassembled WGS sequence"/>
</dbReference>
<reference evidence="3 4" key="1">
    <citation type="submission" date="2020-08" db="EMBL/GenBank/DDBJ databases">
        <authorList>
            <person name="Hejnol A."/>
        </authorList>
    </citation>
    <scope>NUCLEOTIDE SEQUENCE [LARGE SCALE GENOMIC DNA]</scope>
</reference>
<accession>A0A7I8VU81</accession>
<feature type="compositionally biased region" description="Acidic residues" evidence="2">
    <location>
        <begin position="346"/>
        <end position="356"/>
    </location>
</feature>
<gene>
    <name evidence="3" type="ORF">DGYR_LOCUS7989</name>
</gene>
<evidence type="ECO:0000256" key="1">
    <source>
        <dbReference type="SAM" id="Coils"/>
    </source>
</evidence>
<keyword evidence="4" id="KW-1185">Reference proteome</keyword>
<dbReference type="EMBL" id="CAJFCJ010000011">
    <property type="protein sequence ID" value="CAD5119801.1"/>
    <property type="molecule type" value="Genomic_DNA"/>
</dbReference>
<proteinExistence type="predicted"/>
<evidence type="ECO:0000313" key="3">
    <source>
        <dbReference type="EMBL" id="CAD5119801.1"/>
    </source>
</evidence>
<feature type="coiled-coil region" evidence="1">
    <location>
        <begin position="126"/>
        <end position="195"/>
    </location>
</feature>
<evidence type="ECO:0000313" key="4">
    <source>
        <dbReference type="Proteomes" id="UP000549394"/>
    </source>
</evidence>
<evidence type="ECO:0000256" key="2">
    <source>
        <dbReference type="SAM" id="MobiDB-lite"/>
    </source>
</evidence>
<sequence>MKLFSLRNVVQFHQKLKQNTVEEKPAIEQSMFTLPAKRSVCGSLARTIPENALPTIEENTLAPLAVPAPPPPPASIPDPIPVSAPPSIIIGNDPASVPMTLSVQSNILLPQDTQPEKNVQDWLGVLNNLKDEEVTLKARKKEERKRKELLRKEEKLKTLVKKKIKKDEQRFIADQKSYEKKRRKLLRKEEKLRSELASQGIYIPPVSETDLEEDNEKSISDFASDDWSCFSSEEEKERSDREEEEDDISENNECIFQTDESLITADEELNDEPKIRIIQHDSSGVARAEKIQPGRIGTETISEKDFEDEDPYYYNSMVDDRMEQVKTMSIRESSSIVGEYRNDTTNYDDDDNENDYYNDSNRSFQKHSVSASEWSQSFKQKDVK</sequence>
<keyword evidence="1" id="KW-0175">Coiled coil</keyword>
<comment type="caution">
    <text evidence="3">The sequence shown here is derived from an EMBL/GenBank/DDBJ whole genome shotgun (WGS) entry which is preliminary data.</text>
</comment>